<sequence>MRLLDIFAAGMASLLVVSAFTTQTSSPSPSELVRRHHEHGTFTNIYIMRQGLDYSNGSLPVHNPDGSVAFLFDKVMRDYKNGISSTVVMNRNSNPLLQLKSQGDICKRKSYYIEPDVAGATHTRVEIDPRFWKADRWYFSFVAPSGEQFSYVFKRHYWDKGGEIFRERKGENDQEVAKLENQVRWEPWLTPRSTGTHTYTLSCTADSPVVGLVALMGLIMTRVHDCGL</sequence>
<gene>
    <name evidence="2" type="ORF">PTTG_25324</name>
</gene>
<reference evidence="3" key="4">
    <citation type="submission" date="2025-05" db="UniProtKB">
        <authorList>
            <consortium name="EnsemblFungi"/>
        </authorList>
    </citation>
    <scope>IDENTIFICATION</scope>
    <source>
        <strain evidence="3">isolate 1-1 / race 1 (BBBD)</strain>
    </source>
</reference>
<evidence type="ECO:0000313" key="4">
    <source>
        <dbReference type="Proteomes" id="UP000005240"/>
    </source>
</evidence>
<dbReference type="InterPro" id="IPR025659">
    <property type="entry name" value="Tubby-like_C"/>
</dbReference>
<keyword evidence="1" id="KW-0732">Signal</keyword>
<dbReference type="Proteomes" id="UP000005240">
    <property type="component" value="Unassembled WGS sequence"/>
</dbReference>
<accession>A0A180H3R9</accession>
<reference evidence="2" key="1">
    <citation type="submission" date="2009-11" db="EMBL/GenBank/DDBJ databases">
        <authorList>
            <consortium name="The Broad Institute Genome Sequencing Platform"/>
            <person name="Ward D."/>
            <person name="Feldgarden M."/>
            <person name="Earl A."/>
            <person name="Young S.K."/>
            <person name="Zeng Q."/>
            <person name="Koehrsen M."/>
            <person name="Alvarado L."/>
            <person name="Berlin A."/>
            <person name="Bochicchio J."/>
            <person name="Borenstein D."/>
            <person name="Chapman S.B."/>
            <person name="Chen Z."/>
            <person name="Engels R."/>
            <person name="Freedman E."/>
            <person name="Gellesch M."/>
            <person name="Goldberg J."/>
            <person name="Griggs A."/>
            <person name="Gujja S."/>
            <person name="Heilman E."/>
            <person name="Heiman D."/>
            <person name="Hepburn T."/>
            <person name="Howarth C."/>
            <person name="Jen D."/>
            <person name="Larson L."/>
            <person name="Lewis B."/>
            <person name="Mehta T."/>
            <person name="Park D."/>
            <person name="Pearson M."/>
            <person name="Roberts A."/>
            <person name="Saif S."/>
            <person name="Shea T."/>
            <person name="Shenoy N."/>
            <person name="Sisk P."/>
            <person name="Stolte C."/>
            <person name="Sykes S."/>
            <person name="Thomson T."/>
            <person name="Walk T."/>
            <person name="White J."/>
            <person name="Yandava C."/>
            <person name="Izard J."/>
            <person name="Baranova O.V."/>
            <person name="Blanton J.M."/>
            <person name="Tanner A.C."/>
            <person name="Dewhirst F.E."/>
            <person name="Haas B."/>
            <person name="Nusbaum C."/>
            <person name="Birren B."/>
        </authorList>
    </citation>
    <scope>NUCLEOTIDE SEQUENCE [LARGE SCALE GENOMIC DNA]</scope>
    <source>
        <strain evidence="2">1-1 BBBD Race 1</strain>
    </source>
</reference>
<protein>
    <submittedName>
        <fullName evidence="2 3">Uncharacterized protein</fullName>
    </submittedName>
</protein>
<keyword evidence="4" id="KW-1185">Reference proteome</keyword>
<dbReference type="EnsemblFungi" id="PTTG_25324-t43_1">
    <property type="protein sequence ID" value="PTTG_25324-t43_1-p1"/>
    <property type="gene ID" value="PTTG_25324"/>
</dbReference>
<dbReference type="OrthoDB" id="2501405at2759"/>
<reference evidence="2" key="2">
    <citation type="submission" date="2016-05" db="EMBL/GenBank/DDBJ databases">
        <title>Comparative analysis highlights variable genome content of wheat rusts and divergence of the mating loci.</title>
        <authorList>
            <person name="Cuomo C.A."/>
            <person name="Bakkeren G."/>
            <person name="Szabo L."/>
            <person name="Khalil H."/>
            <person name="Joly D."/>
            <person name="Goldberg J."/>
            <person name="Young S."/>
            <person name="Zeng Q."/>
            <person name="Fellers J."/>
        </authorList>
    </citation>
    <scope>NUCLEOTIDE SEQUENCE [LARGE SCALE GENOMIC DNA]</scope>
    <source>
        <strain evidence="2">1-1 BBBD Race 1</strain>
    </source>
</reference>
<reference evidence="3 4" key="3">
    <citation type="journal article" date="2017" name="G3 (Bethesda)">
        <title>Comparative analysis highlights variable genome content of wheat rusts and divergence of the mating loci.</title>
        <authorList>
            <person name="Cuomo C.A."/>
            <person name="Bakkeren G."/>
            <person name="Khalil H.B."/>
            <person name="Panwar V."/>
            <person name="Joly D."/>
            <person name="Linning R."/>
            <person name="Sakthikumar S."/>
            <person name="Song X."/>
            <person name="Adiconis X."/>
            <person name="Fan L."/>
            <person name="Goldberg J.M."/>
            <person name="Levin J.Z."/>
            <person name="Young S."/>
            <person name="Zeng Q."/>
            <person name="Anikster Y."/>
            <person name="Bruce M."/>
            <person name="Wang M."/>
            <person name="Yin C."/>
            <person name="McCallum B."/>
            <person name="Szabo L.J."/>
            <person name="Hulbert S."/>
            <person name="Chen X."/>
            <person name="Fellers J.P."/>
        </authorList>
    </citation>
    <scope>NUCLEOTIDE SEQUENCE</scope>
    <source>
        <strain evidence="3">isolate 1-1 / race 1 (BBBD)</strain>
        <strain evidence="4">Isolate 1-1 / race 1 (BBBD)</strain>
    </source>
</reference>
<feature type="signal peptide" evidence="1">
    <location>
        <begin position="1"/>
        <end position="19"/>
    </location>
</feature>
<dbReference type="EMBL" id="ADAS02000003">
    <property type="protein sequence ID" value="OAV99249.1"/>
    <property type="molecule type" value="Genomic_DNA"/>
</dbReference>
<feature type="chain" id="PRO_5008110595" evidence="1">
    <location>
        <begin position="20"/>
        <end position="228"/>
    </location>
</feature>
<dbReference type="AlphaFoldDB" id="A0A180H3R9"/>
<evidence type="ECO:0000313" key="2">
    <source>
        <dbReference type="EMBL" id="OAV99249.1"/>
    </source>
</evidence>
<proteinExistence type="predicted"/>
<dbReference type="SUPFAM" id="SSF54518">
    <property type="entry name" value="Tubby C-terminal domain-like"/>
    <property type="match status" value="1"/>
</dbReference>
<organism evidence="2">
    <name type="scientific">Puccinia triticina (isolate 1-1 / race 1 (BBBD))</name>
    <name type="common">Brown leaf rust fungus</name>
    <dbReference type="NCBI Taxonomy" id="630390"/>
    <lineage>
        <taxon>Eukaryota</taxon>
        <taxon>Fungi</taxon>
        <taxon>Dikarya</taxon>
        <taxon>Basidiomycota</taxon>
        <taxon>Pucciniomycotina</taxon>
        <taxon>Pucciniomycetes</taxon>
        <taxon>Pucciniales</taxon>
        <taxon>Pucciniaceae</taxon>
        <taxon>Puccinia</taxon>
    </lineage>
</organism>
<dbReference type="VEuPathDB" id="FungiDB:PTTG_25324"/>
<evidence type="ECO:0000313" key="3">
    <source>
        <dbReference type="EnsemblFungi" id="PTTG_25324-t43_1-p1"/>
    </source>
</evidence>
<evidence type="ECO:0000256" key="1">
    <source>
        <dbReference type="SAM" id="SignalP"/>
    </source>
</evidence>
<name>A0A180H3R9_PUCT1</name>